<evidence type="ECO:0000313" key="3">
    <source>
        <dbReference type="EMBL" id="KAL0242320.1"/>
    </source>
</evidence>
<dbReference type="PANTHER" id="PTHR31212:SF4">
    <property type="entry name" value="ALPHA-KETOGLUTARATE-DEPENDENT DIOXYGENASE ALKB HOMOLOG 3"/>
    <property type="match status" value="1"/>
</dbReference>
<dbReference type="Pfam" id="PF13532">
    <property type="entry name" value="2OG-FeII_Oxy_2"/>
    <property type="match status" value="1"/>
</dbReference>
<dbReference type="SUPFAM" id="SSF51197">
    <property type="entry name" value="Clavaminate synthase-like"/>
    <property type="match status" value="1"/>
</dbReference>
<proteinExistence type="predicted"/>
<dbReference type="PANTHER" id="PTHR31212">
    <property type="entry name" value="ALPHA-KETOGLUTARATE-DEPENDENT DIOXYGENASE ALKB HOMOLOG 3"/>
    <property type="match status" value="1"/>
</dbReference>
<evidence type="ECO:0000313" key="4">
    <source>
        <dbReference type="Proteomes" id="UP000054399"/>
    </source>
</evidence>
<sequence>MPGNSQASTDLNTDASNEEELDTETKLVLLASLVHPLTLPPQALEMLASVGGDVAKAAEKLLLPSPKASRKRKAGSSLQEWLGRPGDNNKAVKAKGKQEAESTGRHLTMSAAGTSKIRGISIASIDKDKESDVTLSEATPSKPVTNAFDVLGRTPSSPVKQKLGPQPPVRLLSQASIDSHSLPLTLINHPLPPSLASALYLLMLEEAESWGANRFFIAGKEAKSPHKTGFYRKEGGGYGGGKYYYAGVEQGPAKIYPALLTRAAEIVEKIVNEELRKKPRYGPEWGGEWKANACGANHYEGSRSSVGWHADQLTYLGPYTTIASLSLGTSRAFRLRETPPSDPAFIINDKPPCTYEITLAHNTLCLMNAGCQERYKHTVPPQKAIDLFRPGYDIEENPIPRDVQQAFTSRINITFRFYREGKCNISADTRLCQDFHPVPIAGPSGPREGTPICRCGVPTVLRADQKAKARSRLSSTSSRPRLRASNIMNIIEDDMVFFWQCQSATQTGVGRGCGFFRILDMKKERRGPCIGDRV</sequence>
<dbReference type="EMBL" id="ATAM02000011">
    <property type="protein sequence ID" value="KAL0242320.1"/>
    <property type="molecule type" value="Genomic_DNA"/>
</dbReference>
<dbReference type="InterPro" id="IPR005123">
    <property type="entry name" value="Oxoglu/Fe-dep_dioxygenase_dom"/>
</dbReference>
<dbReference type="GeneID" id="91992804"/>
<reference evidence="3" key="1">
    <citation type="submission" date="2015-01" db="EMBL/GenBank/DDBJ databases">
        <authorList>
            <consortium name="The Broad Institute Genomics Platform"/>
            <person name="Cuomo C."/>
            <person name="Litvintseva A."/>
            <person name="Chen Y."/>
            <person name="Heitman J."/>
            <person name="Sun S."/>
            <person name="Springer D."/>
            <person name="Dromer F."/>
            <person name="Young S."/>
            <person name="Zeng Q."/>
            <person name="Gargeya S."/>
            <person name="Abouelleil A."/>
            <person name="Alvarado L."/>
            <person name="Chapman S.B."/>
            <person name="Gainer-Dewar J."/>
            <person name="Goldberg J."/>
            <person name="Griggs A."/>
            <person name="Gujja S."/>
            <person name="Hansen M."/>
            <person name="Howarth C."/>
            <person name="Imamovic A."/>
            <person name="Larimer J."/>
            <person name="Murphy C."/>
            <person name="Naylor J."/>
            <person name="Pearson M."/>
            <person name="Priest M."/>
            <person name="Roberts A."/>
            <person name="Saif S."/>
            <person name="Shea T."/>
            <person name="Sykes S."/>
            <person name="Wortman J."/>
            <person name="Nusbaum C."/>
            <person name="Birren B."/>
        </authorList>
    </citation>
    <scope>NUCLEOTIDE SEQUENCE</scope>
    <source>
        <strain evidence="3">IND107</strain>
    </source>
</reference>
<accession>A0ABR3BKK5</accession>
<feature type="region of interest" description="Disordered" evidence="1">
    <location>
        <begin position="1"/>
        <end position="22"/>
    </location>
</feature>
<dbReference type="PROSITE" id="PS51471">
    <property type="entry name" value="FE2OG_OXY"/>
    <property type="match status" value="1"/>
</dbReference>
<evidence type="ECO:0000256" key="1">
    <source>
        <dbReference type="SAM" id="MobiDB-lite"/>
    </source>
</evidence>
<dbReference type="InterPro" id="IPR027450">
    <property type="entry name" value="AlkB-like"/>
</dbReference>
<feature type="region of interest" description="Disordered" evidence="1">
    <location>
        <begin position="65"/>
        <end position="110"/>
    </location>
</feature>
<feature type="domain" description="Fe2OG dioxygenase" evidence="2">
    <location>
        <begin position="290"/>
        <end position="419"/>
    </location>
</feature>
<feature type="compositionally biased region" description="Polar residues" evidence="1">
    <location>
        <begin position="1"/>
        <end position="15"/>
    </location>
</feature>
<dbReference type="InterPro" id="IPR032854">
    <property type="entry name" value="ALKBH3"/>
</dbReference>
<protein>
    <recommendedName>
        <fullName evidence="2">Fe2OG dioxygenase domain-containing protein</fullName>
    </recommendedName>
</protein>
<comment type="caution">
    <text evidence="3">The sequence shown here is derived from an EMBL/GenBank/DDBJ whole genome shotgun (WGS) entry which is preliminary data.</text>
</comment>
<dbReference type="Proteomes" id="UP000054399">
    <property type="component" value="Unassembled WGS sequence"/>
</dbReference>
<name>A0ABR3BKK5_9TREE</name>
<organism evidence="3 4">
    <name type="scientific">Cryptococcus tetragattii IND107</name>
    <dbReference type="NCBI Taxonomy" id="1296105"/>
    <lineage>
        <taxon>Eukaryota</taxon>
        <taxon>Fungi</taxon>
        <taxon>Dikarya</taxon>
        <taxon>Basidiomycota</taxon>
        <taxon>Agaricomycotina</taxon>
        <taxon>Tremellomycetes</taxon>
        <taxon>Tremellales</taxon>
        <taxon>Cryptococcaceae</taxon>
        <taxon>Cryptococcus</taxon>
        <taxon>Cryptococcus gattii species complex</taxon>
    </lineage>
</organism>
<dbReference type="RefSeq" id="XP_066611702.1">
    <property type="nucleotide sequence ID" value="XM_066760398.1"/>
</dbReference>
<gene>
    <name evidence="3" type="ORF">I308_105949</name>
</gene>
<keyword evidence="4" id="KW-1185">Reference proteome</keyword>
<evidence type="ECO:0000259" key="2">
    <source>
        <dbReference type="PROSITE" id="PS51471"/>
    </source>
</evidence>
<dbReference type="Gene3D" id="2.60.120.590">
    <property type="entry name" value="Alpha-ketoglutarate-dependent dioxygenase AlkB-like"/>
    <property type="match status" value="1"/>
</dbReference>
<dbReference type="InterPro" id="IPR037151">
    <property type="entry name" value="AlkB-like_sf"/>
</dbReference>
<reference evidence="3" key="2">
    <citation type="submission" date="2024-01" db="EMBL/GenBank/DDBJ databases">
        <title>Comparative genomics of Cryptococcus and Kwoniella reveals pathogenesis evolution and contrasting modes of karyotype evolution via chromosome fusion or intercentromeric recombination.</title>
        <authorList>
            <person name="Coelho M.A."/>
            <person name="David-Palma M."/>
            <person name="Shea T."/>
            <person name="Bowers K."/>
            <person name="Mcginley-Smith S."/>
            <person name="Mohammad A.W."/>
            <person name="Gnirke A."/>
            <person name="Yurkov A.M."/>
            <person name="Nowrousian M."/>
            <person name="Sun S."/>
            <person name="Cuomo C.A."/>
            <person name="Heitman J."/>
        </authorList>
    </citation>
    <scope>NUCLEOTIDE SEQUENCE</scope>
    <source>
        <strain evidence="3">IND107</strain>
    </source>
</reference>